<keyword evidence="2 3" id="KW-0802">TPR repeat</keyword>
<dbReference type="OrthoDB" id="9766710at2"/>
<dbReference type="InterPro" id="IPR051012">
    <property type="entry name" value="CellSynth/LPSAsmb/PSIAsmb"/>
</dbReference>
<sequence>MFQAINHIKIQFLPILFFLFLVSSQTLGESEKENVSCSILEKGVPMDYLLSRGFQEQADAYQNFGRGRQDAGKKSLQESVSFLEKFHICREEQKEGPTYLSSYSLALNYLELGDINSADRWSDIAYRIFSPPSVPTKESILLRARTLREKGDFAGAIGVLETNHFDFPFDSQFLGSLGDFTYEAKLWNKSLLYYTSLLDTIIKREGNLDPKIRAKINRNLGDLNYKLDYPKKARKHYLEYLDFAKTDMEALFSVAQIDFLLGDFASAKKYLNRIREINPRDLEASHMLGEIWFIDARESAFAYFEILNKEKKIPKEGVIRYLYQILTGDTSDLEEKLISLSAKNPNRLSLRIALQEVISVKDPKRKFKAYTEAGQIAFQLRQYVTAKNSFQKALVLAKKEESLSGNISLILEKISYCDENLGNVHHAVLNVRKAISEAKTEEGKNAHEFRLAYLLSNSAVKKYDASLSVSGSLIAKQPSYAPYYYLRGLTYLQKENYKAGLKDFDKAVSLEQNNAIYLFYRAMAYDKLNDFPNAEKDLLLSMESNPDGSNTYNYLGYLYAEKGIKKDKSLTYLKKAVELEPDNAAYLDSLGWIYFKSGHLKEALVYLLFAENISTARDAFDPVISDHIGDVYHSKKDLVNALAYWEKSMAKTENAKEKIKIQTKIKSANKELSE</sequence>
<dbReference type="PANTHER" id="PTHR45586:SF1">
    <property type="entry name" value="LIPOPOLYSACCHARIDE ASSEMBLY PROTEIN B"/>
    <property type="match status" value="1"/>
</dbReference>
<evidence type="ECO:0000313" key="5">
    <source>
        <dbReference type="Proteomes" id="UP000298058"/>
    </source>
</evidence>
<proteinExistence type="predicted"/>
<evidence type="ECO:0000256" key="3">
    <source>
        <dbReference type="PROSITE-ProRule" id="PRU00339"/>
    </source>
</evidence>
<dbReference type="SUPFAM" id="SSF48452">
    <property type="entry name" value="TPR-like"/>
    <property type="match status" value="3"/>
</dbReference>
<keyword evidence="5" id="KW-1185">Reference proteome</keyword>
<protein>
    <recommendedName>
        <fullName evidence="6">Tetratricopeptide repeat protein</fullName>
    </recommendedName>
</protein>
<dbReference type="InterPro" id="IPR019734">
    <property type="entry name" value="TPR_rpt"/>
</dbReference>
<feature type="repeat" description="TPR" evidence="3">
    <location>
        <begin position="367"/>
        <end position="400"/>
    </location>
</feature>
<feature type="repeat" description="TPR" evidence="3">
    <location>
        <begin position="481"/>
        <end position="514"/>
    </location>
</feature>
<dbReference type="RefSeq" id="WP_135760858.1">
    <property type="nucleotide sequence ID" value="NZ_RQHW01000047.1"/>
</dbReference>
<reference evidence="4" key="1">
    <citation type="journal article" date="2019" name="PLoS Negl. Trop. Dis.">
        <title>Revisiting the worldwide diversity of Leptospira species in the environment.</title>
        <authorList>
            <person name="Vincent A.T."/>
            <person name="Schiettekatte O."/>
            <person name="Bourhy P."/>
            <person name="Veyrier F.J."/>
            <person name="Picardeau M."/>
        </authorList>
    </citation>
    <scope>NUCLEOTIDE SEQUENCE [LARGE SCALE GENOMIC DNA]</scope>
    <source>
        <strain evidence="4">201300427</strain>
    </source>
</reference>
<dbReference type="InterPro" id="IPR011990">
    <property type="entry name" value="TPR-like_helical_dom_sf"/>
</dbReference>
<dbReference type="Gene3D" id="1.25.40.10">
    <property type="entry name" value="Tetratricopeptide repeat domain"/>
    <property type="match status" value="4"/>
</dbReference>
<evidence type="ECO:0000313" key="4">
    <source>
        <dbReference type="EMBL" id="TGN18171.1"/>
    </source>
</evidence>
<name>A0A4R9LXA0_9LEPT</name>
<evidence type="ECO:0008006" key="6">
    <source>
        <dbReference type="Google" id="ProtNLM"/>
    </source>
</evidence>
<accession>A0A4R9LXA0</accession>
<dbReference type="AlphaFoldDB" id="A0A4R9LXA0"/>
<evidence type="ECO:0000256" key="2">
    <source>
        <dbReference type="ARBA" id="ARBA00022803"/>
    </source>
</evidence>
<gene>
    <name evidence="4" type="ORF">EHS15_12200</name>
</gene>
<dbReference type="PROSITE" id="PS50005">
    <property type="entry name" value="TPR"/>
    <property type="match status" value="3"/>
</dbReference>
<evidence type="ECO:0000256" key="1">
    <source>
        <dbReference type="ARBA" id="ARBA00022737"/>
    </source>
</evidence>
<keyword evidence="1" id="KW-0677">Repeat</keyword>
<feature type="repeat" description="TPR" evidence="3">
    <location>
        <begin position="248"/>
        <end position="281"/>
    </location>
</feature>
<dbReference type="EMBL" id="RQHW01000047">
    <property type="protein sequence ID" value="TGN18171.1"/>
    <property type="molecule type" value="Genomic_DNA"/>
</dbReference>
<comment type="caution">
    <text evidence="4">The sequence shown here is derived from an EMBL/GenBank/DDBJ whole genome shotgun (WGS) entry which is preliminary data.</text>
</comment>
<dbReference type="Pfam" id="PF13181">
    <property type="entry name" value="TPR_8"/>
    <property type="match status" value="1"/>
</dbReference>
<dbReference type="Proteomes" id="UP000298058">
    <property type="component" value="Unassembled WGS sequence"/>
</dbReference>
<dbReference type="PANTHER" id="PTHR45586">
    <property type="entry name" value="TPR REPEAT-CONTAINING PROTEIN PA4667"/>
    <property type="match status" value="1"/>
</dbReference>
<organism evidence="4 5">
    <name type="scientific">Leptospira idonii</name>
    <dbReference type="NCBI Taxonomy" id="1193500"/>
    <lineage>
        <taxon>Bacteria</taxon>
        <taxon>Pseudomonadati</taxon>
        <taxon>Spirochaetota</taxon>
        <taxon>Spirochaetia</taxon>
        <taxon>Leptospirales</taxon>
        <taxon>Leptospiraceae</taxon>
        <taxon>Leptospira</taxon>
    </lineage>
</organism>
<dbReference type="SMART" id="SM00028">
    <property type="entry name" value="TPR"/>
    <property type="match status" value="8"/>
</dbReference>